<dbReference type="Gene3D" id="3.30.530.20">
    <property type="match status" value="1"/>
</dbReference>
<evidence type="ECO:0000313" key="4">
    <source>
        <dbReference type="Proteomes" id="UP000199111"/>
    </source>
</evidence>
<dbReference type="AlphaFoldDB" id="A0A1I4C6G2"/>
<protein>
    <submittedName>
        <fullName evidence="3">Uncharacterized conserved protein YndB, AHSA1/START domain</fullName>
    </submittedName>
</protein>
<dbReference type="Proteomes" id="UP000199111">
    <property type="component" value="Unassembled WGS sequence"/>
</dbReference>
<evidence type="ECO:0000256" key="1">
    <source>
        <dbReference type="ARBA" id="ARBA00006817"/>
    </source>
</evidence>
<accession>A0A1I4C6G2</accession>
<organism evidence="3 4">
    <name type="scientific">Streptosporangium canum</name>
    <dbReference type="NCBI Taxonomy" id="324952"/>
    <lineage>
        <taxon>Bacteria</taxon>
        <taxon>Bacillati</taxon>
        <taxon>Actinomycetota</taxon>
        <taxon>Actinomycetes</taxon>
        <taxon>Streptosporangiales</taxon>
        <taxon>Streptosporangiaceae</taxon>
        <taxon>Streptosporangium</taxon>
    </lineage>
</organism>
<dbReference type="SUPFAM" id="SSF55961">
    <property type="entry name" value="Bet v1-like"/>
    <property type="match status" value="1"/>
</dbReference>
<dbReference type="RefSeq" id="WP_093890994.1">
    <property type="nucleotide sequence ID" value="NZ_FOQY01000034.1"/>
</dbReference>
<dbReference type="GeneID" id="96302441"/>
<feature type="domain" description="Activator of Hsp90 ATPase homologue 1/2-like C-terminal" evidence="2">
    <location>
        <begin position="14"/>
        <end position="134"/>
    </location>
</feature>
<proteinExistence type="inferred from homology"/>
<keyword evidence="4" id="KW-1185">Reference proteome</keyword>
<evidence type="ECO:0000313" key="3">
    <source>
        <dbReference type="EMBL" id="SFK76200.1"/>
    </source>
</evidence>
<dbReference type="EMBL" id="FOQY01000034">
    <property type="protein sequence ID" value="SFK76200.1"/>
    <property type="molecule type" value="Genomic_DNA"/>
</dbReference>
<dbReference type="InterPro" id="IPR013538">
    <property type="entry name" value="ASHA1/2-like_C"/>
</dbReference>
<gene>
    <name evidence="3" type="ORF">SAMN05216275_13474</name>
</gene>
<dbReference type="InterPro" id="IPR023393">
    <property type="entry name" value="START-like_dom_sf"/>
</dbReference>
<dbReference type="CDD" id="cd07814">
    <property type="entry name" value="SRPBCC_CalC_Aha1-like"/>
    <property type="match status" value="1"/>
</dbReference>
<comment type="similarity">
    <text evidence="1">Belongs to the AHA1 family.</text>
</comment>
<name>A0A1I4C6G2_9ACTN</name>
<reference evidence="4" key="1">
    <citation type="submission" date="2016-10" db="EMBL/GenBank/DDBJ databases">
        <authorList>
            <person name="Varghese N."/>
            <person name="Submissions S."/>
        </authorList>
    </citation>
    <scope>NUCLEOTIDE SEQUENCE [LARGE SCALE GENOMIC DNA]</scope>
    <source>
        <strain evidence="4">CGMCC 4.2126</strain>
    </source>
</reference>
<evidence type="ECO:0000259" key="2">
    <source>
        <dbReference type="Pfam" id="PF08327"/>
    </source>
</evidence>
<sequence>MPREFEIHRVAELDTTPEQVWEAIATGPGIDSWFVGRSHVEPAEGGAVRTDMGNGYVQDSVVTAWNPLKQFAYRSAGEKGRFVAFDYLIEGRGGGSTVLRTVASGFLPGDDWEAEYDAMTKGGEMYFRTLVERLTHFPGRAASSFTVFGPPVAGWERTRAVLVGALGLSDPVTEGDRVRFTPDGLAPVEGVVYAVNPDTLGVRTGDAIYRFLRAFQGGLMIGHHVFSDGTGLAETERAWRAWLTRLPV</sequence>
<dbReference type="Pfam" id="PF08327">
    <property type="entry name" value="AHSA1"/>
    <property type="match status" value="1"/>
</dbReference>